<protein>
    <recommendedName>
        <fullName evidence="8">VTT domain-containing protein</fullName>
    </recommendedName>
</protein>
<dbReference type="InterPro" id="IPR058127">
    <property type="entry name" value="DedA"/>
</dbReference>
<feature type="transmembrane region" description="Helical" evidence="7">
    <location>
        <begin position="127"/>
        <end position="147"/>
    </location>
</feature>
<evidence type="ECO:0000256" key="5">
    <source>
        <dbReference type="ARBA" id="ARBA00022989"/>
    </source>
</evidence>
<evidence type="ECO:0000259" key="8">
    <source>
        <dbReference type="Pfam" id="PF09335"/>
    </source>
</evidence>
<keyword evidence="5 7" id="KW-1133">Transmembrane helix</keyword>
<dbReference type="Pfam" id="PF09335">
    <property type="entry name" value="VTT_dom"/>
    <property type="match status" value="1"/>
</dbReference>
<dbReference type="EMBL" id="MGGL01000004">
    <property type="protein sequence ID" value="OGM27451.1"/>
    <property type="molecule type" value="Genomic_DNA"/>
</dbReference>
<evidence type="ECO:0000256" key="1">
    <source>
        <dbReference type="ARBA" id="ARBA00004651"/>
    </source>
</evidence>
<keyword evidence="6 7" id="KW-0472">Membrane</keyword>
<sequence>MINFSYLVDILLHLDNYLSILISHVGVGVYVVLFFVIFMETGFVITPFLPGDSILFAAGTLAALGSMNIYLLFLVLFIAAVLGDTVNYWIGYKIGPAVFKKDPKFIKKDYLDKTKAFYTKHGGKTIILARFVPIIRTFAPFVAGVGIMQYTKFIIFNIVGGFLWTSIFVFGGYYFGNIAFVKNNFEIVIGVIIIISLFPILLEVAKSKRKKGEVNS</sequence>
<evidence type="ECO:0000256" key="4">
    <source>
        <dbReference type="ARBA" id="ARBA00022692"/>
    </source>
</evidence>
<keyword evidence="4 7" id="KW-0812">Transmembrane</keyword>
<feature type="transmembrane region" description="Helical" evidence="7">
    <location>
        <begin position="55"/>
        <end position="82"/>
    </location>
</feature>
<feature type="domain" description="VTT" evidence="8">
    <location>
        <begin position="49"/>
        <end position="173"/>
    </location>
</feature>
<comment type="caution">
    <text evidence="9">The sequence shown here is derived from an EMBL/GenBank/DDBJ whole genome shotgun (WGS) entry which is preliminary data.</text>
</comment>
<keyword evidence="3 7" id="KW-1003">Cell membrane</keyword>
<dbReference type="PANTHER" id="PTHR30353:SF0">
    <property type="entry name" value="TRANSMEMBRANE PROTEIN"/>
    <property type="match status" value="1"/>
</dbReference>
<dbReference type="GO" id="GO:0005886">
    <property type="term" value="C:plasma membrane"/>
    <property type="evidence" value="ECO:0007669"/>
    <property type="project" value="UniProtKB-SubCell"/>
</dbReference>
<dbReference type="AlphaFoldDB" id="A0A1F7YJC7"/>
<name>A0A1F7YJC7_9BACT</name>
<comment type="subcellular location">
    <subcellularLocation>
        <location evidence="1 7">Cell membrane</location>
        <topology evidence="1 7">Multi-pass membrane protein</topology>
    </subcellularLocation>
</comment>
<feature type="transmembrane region" description="Helical" evidence="7">
    <location>
        <begin position="20"/>
        <end position="43"/>
    </location>
</feature>
<dbReference type="NCBIfam" id="NF008102">
    <property type="entry name" value="PRK10847.1"/>
    <property type="match status" value="1"/>
</dbReference>
<accession>A0A1F7YJC7</accession>
<evidence type="ECO:0000313" key="10">
    <source>
        <dbReference type="Proteomes" id="UP000179221"/>
    </source>
</evidence>
<evidence type="ECO:0000256" key="2">
    <source>
        <dbReference type="ARBA" id="ARBA00010792"/>
    </source>
</evidence>
<evidence type="ECO:0000256" key="3">
    <source>
        <dbReference type="ARBA" id="ARBA00022475"/>
    </source>
</evidence>
<comment type="similarity">
    <text evidence="2 7">Belongs to the DedA family.</text>
</comment>
<feature type="transmembrane region" description="Helical" evidence="7">
    <location>
        <begin position="154"/>
        <end position="175"/>
    </location>
</feature>
<dbReference type="Proteomes" id="UP000179221">
    <property type="component" value="Unassembled WGS sequence"/>
</dbReference>
<dbReference type="InterPro" id="IPR032818">
    <property type="entry name" value="DedA-like"/>
</dbReference>
<organism evidence="9 10">
    <name type="scientific">Candidatus Woesebacteria bacterium RIFCSPHIGHO2_01_FULL_40_22</name>
    <dbReference type="NCBI Taxonomy" id="1802499"/>
    <lineage>
        <taxon>Bacteria</taxon>
        <taxon>Candidatus Woeseibacteriota</taxon>
    </lineage>
</organism>
<evidence type="ECO:0000256" key="6">
    <source>
        <dbReference type="ARBA" id="ARBA00023136"/>
    </source>
</evidence>
<dbReference type="PANTHER" id="PTHR30353">
    <property type="entry name" value="INNER MEMBRANE PROTEIN DEDA-RELATED"/>
    <property type="match status" value="1"/>
</dbReference>
<reference evidence="9 10" key="1">
    <citation type="journal article" date="2016" name="Nat. Commun.">
        <title>Thousands of microbial genomes shed light on interconnected biogeochemical processes in an aquifer system.</title>
        <authorList>
            <person name="Anantharaman K."/>
            <person name="Brown C.T."/>
            <person name="Hug L.A."/>
            <person name="Sharon I."/>
            <person name="Castelle C.J."/>
            <person name="Probst A.J."/>
            <person name="Thomas B.C."/>
            <person name="Singh A."/>
            <person name="Wilkins M.J."/>
            <person name="Karaoz U."/>
            <person name="Brodie E.L."/>
            <person name="Williams K.H."/>
            <person name="Hubbard S.S."/>
            <person name="Banfield J.F."/>
        </authorList>
    </citation>
    <scope>NUCLEOTIDE SEQUENCE [LARGE SCALE GENOMIC DNA]</scope>
</reference>
<feature type="transmembrane region" description="Helical" evidence="7">
    <location>
        <begin position="187"/>
        <end position="205"/>
    </location>
</feature>
<evidence type="ECO:0000256" key="7">
    <source>
        <dbReference type="RuleBase" id="RU367016"/>
    </source>
</evidence>
<gene>
    <name evidence="9" type="ORF">A2628_01515</name>
</gene>
<proteinExistence type="inferred from homology"/>
<evidence type="ECO:0000313" key="9">
    <source>
        <dbReference type="EMBL" id="OGM27451.1"/>
    </source>
</evidence>
<dbReference type="InterPro" id="IPR032816">
    <property type="entry name" value="VTT_dom"/>
</dbReference>